<reference evidence="5" key="1">
    <citation type="submission" date="2023-06" db="EMBL/GenBank/DDBJ databases">
        <title>Multi-omics analyses reveal the molecular pathogenesis toolkit of Lasiodiplodia hormozganensis, a cross-kingdom pathogen.</title>
        <authorList>
            <person name="Felix C."/>
            <person name="Meneses R."/>
            <person name="Goncalves M.F.M."/>
            <person name="Tilleman L."/>
            <person name="Duarte A.S."/>
            <person name="Jorrin-Novo J.V."/>
            <person name="Van De Peer Y."/>
            <person name="Deforce D."/>
            <person name="Van Nieuwerburgh F."/>
            <person name="Esteves A.C."/>
            <person name="Alves A."/>
        </authorList>
    </citation>
    <scope>NUCLEOTIDE SEQUENCE</scope>
    <source>
        <strain evidence="5">CBS 339.90</strain>
    </source>
</reference>
<evidence type="ECO:0000256" key="3">
    <source>
        <dbReference type="ARBA" id="ARBA00022679"/>
    </source>
</evidence>
<dbReference type="AlphaFoldDB" id="A0AA39XQE2"/>
<organism evidence="5 6">
    <name type="scientific">Lasiodiplodia hormozganensis</name>
    <dbReference type="NCBI Taxonomy" id="869390"/>
    <lineage>
        <taxon>Eukaryota</taxon>
        <taxon>Fungi</taxon>
        <taxon>Dikarya</taxon>
        <taxon>Ascomycota</taxon>
        <taxon>Pezizomycotina</taxon>
        <taxon>Dothideomycetes</taxon>
        <taxon>Dothideomycetes incertae sedis</taxon>
        <taxon>Botryosphaeriales</taxon>
        <taxon>Botryosphaeriaceae</taxon>
        <taxon>Lasiodiplodia</taxon>
    </lineage>
</organism>
<dbReference type="GO" id="GO:0006487">
    <property type="term" value="P:protein N-linked glycosylation"/>
    <property type="evidence" value="ECO:0007669"/>
    <property type="project" value="TreeGrafter"/>
</dbReference>
<comment type="similarity">
    <text evidence="1">Belongs to the glycosyltransferase 34 family.</text>
</comment>
<evidence type="ECO:0000313" key="5">
    <source>
        <dbReference type="EMBL" id="KAK0637870.1"/>
    </source>
</evidence>
<keyword evidence="2" id="KW-0328">Glycosyltransferase</keyword>
<accession>A0AA39XQE2</accession>
<dbReference type="GO" id="GO:0000139">
    <property type="term" value="C:Golgi membrane"/>
    <property type="evidence" value="ECO:0007669"/>
    <property type="project" value="TreeGrafter"/>
</dbReference>
<protein>
    <recommendedName>
        <fullName evidence="7">Galactosyl transferase GMA12/MNN10 family protein</fullName>
    </recommendedName>
</protein>
<dbReference type="EMBL" id="JAUJDW010000110">
    <property type="protein sequence ID" value="KAK0637870.1"/>
    <property type="molecule type" value="Genomic_DNA"/>
</dbReference>
<evidence type="ECO:0008006" key="7">
    <source>
        <dbReference type="Google" id="ProtNLM"/>
    </source>
</evidence>
<keyword evidence="6" id="KW-1185">Reference proteome</keyword>
<proteinExistence type="inferred from homology"/>
<dbReference type="InterPro" id="IPR029044">
    <property type="entry name" value="Nucleotide-diphossugar_trans"/>
</dbReference>
<dbReference type="InterPro" id="IPR008630">
    <property type="entry name" value="Glyco_trans_34"/>
</dbReference>
<dbReference type="Pfam" id="PF05637">
    <property type="entry name" value="Glyco_transf_34"/>
    <property type="match status" value="1"/>
</dbReference>
<dbReference type="PANTHER" id="PTHR31306">
    <property type="entry name" value="ALPHA-1,6-MANNOSYLTRANSFERASE MNN11-RELATED"/>
    <property type="match status" value="1"/>
</dbReference>
<dbReference type="GO" id="GO:0016757">
    <property type="term" value="F:glycosyltransferase activity"/>
    <property type="evidence" value="ECO:0007669"/>
    <property type="project" value="UniProtKB-KW"/>
</dbReference>
<dbReference type="Gene3D" id="3.90.550.10">
    <property type="entry name" value="Spore Coat Polysaccharide Biosynthesis Protein SpsA, Chain A"/>
    <property type="match status" value="1"/>
</dbReference>
<evidence type="ECO:0000256" key="4">
    <source>
        <dbReference type="SAM" id="MobiDB-lite"/>
    </source>
</evidence>
<dbReference type="Proteomes" id="UP001175001">
    <property type="component" value="Unassembled WGS sequence"/>
</dbReference>
<feature type="region of interest" description="Disordered" evidence="4">
    <location>
        <begin position="37"/>
        <end position="73"/>
    </location>
</feature>
<feature type="compositionally biased region" description="Low complexity" evidence="4">
    <location>
        <begin position="60"/>
        <end position="72"/>
    </location>
</feature>
<gene>
    <name evidence="5" type="ORF">DIS24_g10400</name>
</gene>
<dbReference type="PANTHER" id="PTHR31306:SF8">
    <property type="entry name" value="GLYCOSYLTRANSFERASE FAMILY 34 PROTEIN"/>
    <property type="match status" value="1"/>
</dbReference>
<evidence type="ECO:0000256" key="1">
    <source>
        <dbReference type="ARBA" id="ARBA00005664"/>
    </source>
</evidence>
<sequence length="357" mass="40453">MGVSGIHVLHGPVDNVPVRPQSSLILTDFLHDVSKKGKGGKLTGVMQTSLSTRSGSPTESESQAAAAHSSSSIWEQNPELCRNPEHQFLHDESDYNAALATASPARIAKVSILYGDPNPTYERALRTHELHNRIHGVRGYVMRDQVLDGVWNKPAYILSILAEELQKPPETRLEWLLWVDGDTIVLNPCVPPAKFLPPTPDVHVVVANDGNGLNNGIFLLRVNGWALELFAGVVGFRHLLPGEELRFNDQSAMERLLHEDKFRRNVAYVPQRWFNAYHAFQNETLGPERVRRGDFLIHFAGRGNRNEEMQYWLDIAEHHRPDWELAFYKTAYPEEIVDYWNAWLNDRNSGEKKEGGE</sequence>
<comment type="caution">
    <text evidence="5">The sequence shown here is derived from an EMBL/GenBank/DDBJ whole genome shotgun (WGS) entry which is preliminary data.</text>
</comment>
<feature type="compositionally biased region" description="Polar residues" evidence="4">
    <location>
        <begin position="45"/>
        <end position="59"/>
    </location>
</feature>
<keyword evidence="3" id="KW-0808">Transferase</keyword>
<evidence type="ECO:0000256" key="2">
    <source>
        <dbReference type="ARBA" id="ARBA00022676"/>
    </source>
</evidence>
<name>A0AA39XQE2_9PEZI</name>
<dbReference type="SUPFAM" id="SSF53448">
    <property type="entry name" value="Nucleotide-diphospho-sugar transferases"/>
    <property type="match status" value="1"/>
</dbReference>
<evidence type="ECO:0000313" key="6">
    <source>
        <dbReference type="Proteomes" id="UP001175001"/>
    </source>
</evidence>